<comment type="caution">
    <text evidence="4">The sequence shown here is derived from an EMBL/GenBank/DDBJ whole genome shotgun (WGS) entry which is preliminary data.</text>
</comment>
<protein>
    <submittedName>
        <fullName evidence="4">Cupin domain-containing protein</fullName>
    </submittedName>
</protein>
<reference evidence="4" key="1">
    <citation type="submission" date="2022-06" db="EMBL/GenBank/DDBJ databases">
        <title>Whole genome shotgun sequencing (WGS) of Rathayibacter sp. ZW T2_19, isolated from stored onions (Allium cepa).</title>
        <authorList>
            <person name="Stoll D.A."/>
            <person name="Huch M."/>
        </authorList>
    </citation>
    <scope>NUCLEOTIDE SEQUENCE</scope>
    <source>
        <strain evidence="4">ZW T2_19</strain>
    </source>
</reference>
<dbReference type="Pfam" id="PF07883">
    <property type="entry name" value="Cupin_2"/>
    <property type="match status" value="1"/>
</dbReference>
<dbReference type="SUPFAM" id="SSF47413">
    <property type="entry name" value="lambda repressor-like DNA-binding domains"/>
    <property type="match status" value="1"/>
</dbReference>
<feature type="domain" description="HTH cro/C1-type" evidence="3">
    <location>
        <begin position="33"/>
        <end position="87"/>
    </location>
</feature>
<keyword evidence="5" id="KW-1185">Reference proteome</keyword>
<feature type="compositionally biased region" description="Basic and acidic residues" evidence="2">
    <location>
        <begin position="1"/>
        <end position="14"/>
    </location>
</feature>
<evidence type="ECO:0000259" key="3">
    <source>
        <dbReference type="PROSITE" id="PS50943"/>
    </source>
</evidence>
<dbReference type="InterPro" id="IPR013096">
    <property type="entry name" value="Cupin_2"/>
</dbReference>
<evidence type="ECO:0000313" key="4">
    <source>
        <dbReference type="EMBL" id="MCM6763365.1"/>
    </source>
</evidence>
<gene>
    <name evidence="4" type="ORF">NB037_13140</name>
</gene>
<dbReference type="InterPro" id="IPR011051">
    <property type="entry name" value="RmlC_Cupin_sf"/>
</dbReference>
<evidence type="ECO:0000256" key="2">
    <source>
        <dbReference type="SAM" id="MobiDB-lite"/>
    </source>
</evidence>
<name>A0A9X2DY80_9MICO</name>
<dbReference type="RefSeq" id="WP_251946425.1">
    <property type="nucleotide sequence ID" value="NZ_JAMRYM010000061.1"/>
</dbReference>
<sequence length="204" mass="22122">MSDVLNADRSDERNPNGTGATLDDVVTGIGERIRALRLRNEMTLQDLAERSSLSLSMLSTVERGRATASLGTLHAIAQALGVQITTLFAANGGDDSPIVPYEDQIRDVTDGGVHRRTAVYRSDFDIEVYVDDYEPGTSHARTPSQHPGHEFGLVIEGELELQLNGEIYTAATGDVAQFGANRAHLIRNAAQAPAKAVWINVRRL</sequence>
<dbReference type="InterPro" id="IPR001387">
    <property type="entry name" value="Cro/C1-type_HTH"/>
</dbReference>
<dbReference type="EMBL" id="JAMRYM010000061">
    <property type="protein sequence ID" value="MCM6763365.1"/>
    <property type="molecule type" value="Genomic_DNA"/>
</dbReference>
<dbReference type="SUPFAM" id="SSF51182">
    <property type="entry name" value="RmlC-like cupins"/>
    <property type="match status" value="1"/>
</dbReference>
<dbReference type="GO" id="GO:0003700">
    <property type="term" value="F:DNA-binding transcription factor activity"/>
    <property type="evidence" value="ECO:0007669"/>
    <property type="project" value="TreeGrafter"/>
</dbReference>
<dbReference type="PANTHER" id="PTHR46797">
    <property type="entry name" value="HTH-TYPE TRANSCRIPTIONAL REGULATOR"/>
    <property type="match status" value="1"/>
</dbReference>
<dbReference type="Pfam" id="PF13560">
    <property type="entry name" value="HTH_31"/>
    <property type="match status" value="1"/>
</dbReference>
<dbReference type="InterPro" id="IPR010982">
    <property type="entry name" value="Lambda_DNA-bd_dom_sf"/>
</dbReference>
<dbReference type="SMART" id="SM00530">
    <property type="entry name" value="HTH_XRE"/>
    <property type="match status" value="1"/>
</dbReference>
<dbReference type="Proteomes" id="UP001155240">
    <property type="component" value="Unassembled WGS sequence"/>
</dbReference>
<evidence type="ECO:0000313" key="5">
    <source>
        <dbReference type="Proteomes" id="UP001155240"/>
    </source>
</evidence>
<dbReference type="InterPro" id="IPR050807">
    <property type="entry name" value="TransReg_Diox_bact_type"/>
</dbReference>
<dbReference type="PROSITE" id="PS50943">
    <property type="entry name" value="HTH_CROC1"/>
    <property type="match status" value="1"/>
</dbReference>
<proteinExistence type="predicted"/>
<dbReference type="Gene3D" id="1.10.260.40">
    <property type="entry name" value="lambda repressor-like DNA-binding domains"/>
    <property type="match status" value="1"/>
</dbReference>
<evidence type="ECO:0000256" key="1">
    <source>
        <dbReference type="ARBA" id="ARBA00023125"/>
    </source>
</evidence>
<dbReference type="GO" id="GO:0003677">
    <property type="term" value="F:DNA binding"/>
    <property type="evidence" value="ECO:0007669"/>
    <property type="project" value="UniProtKB-KW"/>
</dbReference>
<dbReference type="PANTHER" id="PTHR46797:SF1">
    <property type="entry name" value="METHYLPHOSPHONATE SYNTHASE"/>
    <property type="match status" value="1"/>
</dbReference>
<keyword evidence="1" id="KW-0238">DNA-binding</keyword>
<organism evidence="4 5">
    <name type="scientific">Rathayibacter rubneri</name>
    <dbReference type="NCBI Taxonomy" id="2950106"/>
    <lineage>
        <taxon>Bacteria</taxon>
        <taxon>Bacillati</taxon>
        <taxon>Actinomycetota</taxon>
        <taxon>Actinomycetes</taxon>
        <taxon>Micrococcales</taxon>
        <taxon>Microbacteriaceae</taxon>
        <taxon>Rathayibacter</taxon>
    </lineage>
</organism>
<feature type="region of interest" description="Disordered" evidence="2">
    <location>
        <begin position="1"/>
        <end position="22"/>
    </location>
</feature>
<accession>A0A9X2DY80</accession>
<dbReference type="GO" id="GO:0005829">
    <property type="term" value="C:cytosol"/>
    <property type="evidence" value="ECO:0007669"/>
    <property type="project" value="TreeGrafter"/>
</dbReference>
<dbReference type="CDD" id="cd00093">
    <property type="entry name" value="HTH_XRE"/>
    <property type="match status" value="1"/>
</dbReference>
<dbReference type="CDD" id="cd02209">
    <property type="entry name" value="cupin_XRE_C"/>
    <property type="match status" value="1"/>
</dbReference>
<dbReference type="Gene3D" id="2.60.120.10">
    <property type="entry name" value="Jelly Rolls"/>
    <property type="match status" value="1"/>
</dbReference>
<dbReference type="AlphaFoldDB" id="A0A9X2DY80"/>
<dbReference type="InterPro" id="IPR014710">
    <property type="entry name" value="RmlC-like_jellyroll"/>
</dbReference>